<evidence type="ECO:0000256" key="12">
    <source>
        <dbReference type="ARBA" id="ARBA00023146"/>
    </source>
</evidence>
<protein>
    <recommendedName>
        <fullName evidence="4">phenylalanine--tRNA ligase</fullName>
        <ecNumber evidence="4">6.1.1.20</ecNumber>
    </recommendedName>
    <alternativeName>
        <fullName evidence="13">Phenylalanyl-tRNA synthetase alpha subunit</fullName>
    </alternativeName>
</protein>
<evidence type="ECO:0000256" key="13">
    <source>
        <dbReference type="ARBA" id="ARBA00030612"/>
    </source>
</evidence>
<dbReference type="OrthoDB" id="238316at2759"/>
<dbReference type="Gene3D" id="1.10.10.2330">
    <property type="match status" value="1"/>
</dbReference>
<dbReference type="PANTHER" id="PTHR11538">
    <property type="entry name" value="PHENYLALANYL-TRNA SYNTHETASE"/>
    <property type="match status" value="1"/>
</dbReference>
<evidence type="ECO:0000256" key="1">
    <source>
        <dbReference type="ARBA" id="ARBA00001946"/>
    </source>
</evidence>
<dbReference type="SUPFAM" id="SSF55681">
    <property type="entry name" value="Class II aaRS and biotin synthetases"/>
    <property type="match status" value="1"/>
</dbReference>
<gene>
    <name evidence="14" type="ORF">CTOB1V02_LOCUS7663</name>
</gene>
<name>A0A7R8WDR4_9CRUS</name>
<dbReference type="NCBIfam" id="TIGR00468">
    <property type="entry name" value="pheS"/>
    <property type="match status" value="1"/>
</dbReference>
<dbReference type="InterPro" id="IPR040724">
    <property type="entry name" value="PheRS_DBD1"/>
</dbReference>
<reference evidence="14" key="1">
    <citation type="submission" date="2020-11" db="EMBL/GenBank/DDBJ databases">
        <authorList>
            <person name="Tran Van P."/>
        </authorList>
    </citation>
    <scope>NUCLEOTIDE SEQUENCE</scope>
</reference>
<keyword evidence="10" id="KW-0460">Magnesium</keyword>
<comment type="similarity">
    <text evidence="3">Belongs to the class-II aminoacyl-tRNA synthetase family. Phe-tRNA synthetase alpha subunit type 2 subfamily.</text>
</comment>
<evidence type="ECO:0000256" key="9">
    <source>
        <dbReference type="ARBA" id="ARBA00022840"/>
    </source>
</evidence>
<dbReference type="InterPro" id="IPR004529">
    <property type="entry name" value="Phe-tRNA-synth_IIc_asu"/>
</dbReference>
<dbReference type="NCBIfam" id="NF003210">
    <property type="entry name" value="PRK04172.1"/>
    <property type="match status" value="1"/>
</dbReference>
<dbReference type="CDD" id="cd00496">
    <property type="entry name" value="PheRS_alpha_core"/>
    <property type="match status" value="1"/>
</dbReference>
<dbReference type="InterPro" id="IPR040725">
    <property type="entry name" value="PheRS_DBD3"/>
</dbReference>
<keyword evidence="7" id="KW-0479">Metal-binding</keyword>
<evidence type="ECO:0000256" key="4">
    <source>
        <dbReference type="ARBA" id="ARBA00012814"/>
    </source>
</evidence>
<keyword evidence="6" id="KW-0436">Ligase</keyword>
<keyword evidence="8" id="KW-0547">Nucleotide-binding</keyword>
<keyword evidence="12" id="KW-0030">Aminoacyl-tRNA synthetase</keyword>
<dbReference type="PROSITE" id="PS50862">
    <property type="entry name" value="AA_TRNA_LIGASE_II"/>
    <property type="match status" value="1"/>
</dbReference>
<accession>A0A7R8WDR4</accession>
<sequence length="691" mass="78052">MASEIGEKLLQELSKVESVNSLEAAQKYGIDHQKIVGAIKSLQSLGEVVNAELQSRRILQLTGEGEEIAHNGSYEFIVFQAIPEEGIPQAKLLQMSPKAKIGFSKAMSSGWIVVDKSGAQGPVVKRKHGSGPTVDVTSDVLKRIKTGEWQPEDGVKAELKKRKLLIEGDQKYYIISKGPEFTMSVSKPETDLTPEMIATGSWKQKTFKPYNFEALGMPRIQGHLHPLMKVRRDFRQIFLEMGFSEMKTNNYVESSFWNFDAVFQPQQHPARDAQDTFFIADPETATVFPEDYVERTKRVHSIGDFGSIGYGYDWKFEEAKKNVLRTHTTAVSARLLYRLAQEQKESGYFKPCKYFSIDRVFRNETLDATHLAEFYQIEGVVADYGMTLGVLMGIMTEFFGKLGMKELRFKPTSNPYTEPSMEVFSYHEGLEKWVEIGNSGLFRPEMLRPMGIPEGVGILGWGLSLERPTMILYGYNNIRDLVGPRIDLHMVQKNPICRLDKNAPRAHQTAPSTANSVSSIRDRQETLLTTLNAMNERLNLLFERTKLRITLLNPTPLLNSLNQILFSIPFETDPGADVSCPSARSGEHLLKGETTVARLLWRSYEAQAGSSSIWRYEKDTPIQIQTEVDFVLDNYPASMEAVVSKLGSKDQNGRGIFGERILTALDLMASIVLREKRPVWSSWVQEHVKPL</sequence>
<evidence type="ECO:0000256" key="8">
    <source>
        <dbReference type="ARBA" id="ARBA00022741"/>
    </source>
</evidence>
<dbReference type="GO" id="GO:0006432">
    <property type="term" value="P:phenylalanyl-tRNA aminoacylation"/>
    <property type="evidence" value="ECO:0007669"/>
    <property type="project" value="InterPro"/>
</dbReference>
<dbReference type="InterPro" id="IPR006195">
    <property type="entry name" value="aa-tRNA-synth_II"/>
</dbReference>
<keyword evidence="5" id="KW-0963">Cytoplasm</keyword>
<dbReference type="Gene3D" id="3.30.1370.240">
    <property type="match status" value="1"/>
</dbReference>
<dbReference type="Pfam" id="PF18553">
    <property type="entry name" value="PheRS_DBD3"/>
    <property type="match status" value="1"/>
</dbReference>
<comment type="subcellular location">
    <subcellularLocation>
        <location evidence="2">Cytoplasm</location>
    </subcellularLocation>
</comment>
<keyword evidence="11" id="KW-0648">Protein biosynthesis</keyword>
<evidence type="ECO:0000313" key="14">
    <source>
        <dbReference type="EMBL" id="CAD7229797.1"/>
    </source>
</evidence>
<dbReference type="EMBL" id="OB662284">
    <property type="protein sequence ID" value="CAD7229797.1"/>
    <property type="molecule type" value="Genomic_DNA"/>
</dbReference>
<dbReference type="PANTHER" id="PTHR11538:SF40">
    <property type="entry name" value="PHENYLALANINE--TRNA LIGASE ALPHA SUBUNIT"/>
    <property type="match status" value="1"/>
</dbReference>
<evidence type="ECO:0000256" key="7">
    <source>
        <dbReference type="ARBA" id="ARBA00022723"/>
    </source>
</evidence>
<dbReference type="Pfam" id="PF01409">
    <property type="entry name" value="tRNA-synt_2d"/>
    <property type="match status" value="1"/>
</dbReference>
<evidence type="ECO:0000256" key="2">
    <source>
        <dbReference type="ARBA" id="ARBA00004496"/>
    </source>
</evidence>
<dbReference type="GO" id="GO:0000049">
    <property type="term" value="F:tRNA binding"/>
    <property type="evidence" value="ECO:0007669"/>
    <property type="project" value="InterPro"/>
</dbReference>
<dbReference type="AlphaFoldDB" id="A0A7R8WDR4"/>
<evidence type="ECO:0000256" key="10">
    <source>
        <dbReference type="ARBA" id="ARBA00022842"/>
    </source>
</evidence>
<dbReference type="InterPro" id="IPR002319">
    <property type="entry name" value="Phenylalanyl-tRNA_Synthase"/>
</dbReference>
<dbReference type="GO" id="GO:0004826">
    <property type="term" value="F:phenylalanine-tRNA ligase activity"/>
    <property type="evidence" value="ECO:0007669"/>
    <property type="project" value="UniProtKB-EC"/>
</dbReference>
<dbReference type="GO" id="GO:0005524">
    <property type="term" value="F:ATP binding"/>
    <property type="evidence" value="ECO:0007669"/>
    <property type="project" value="UniProtKB-KW"/>
</dbReference>
<organism evidence="14">
    <name type="scientific">Cyprideis torosa</name>
    <dbReference type="NCBI Taxonomy" id="163714"/>
    <lineage>
        <taxon>Eukaryota</taxon>
        <taxon>Metazoa</taxon>
        <taxon>Ecdysozoa</taxon>
        <taxon>Arthropoda</taxon>
        <taxon>Crustacea</taxon>
        <taxon>Oligostraca</taxon>
        <taxon>Ostracoda</taxon>
        <taxon>Podocopa</taxon>
        <taxon>Podocopida</taxon>
        <taxon>Cytherocopina</taxon>
        <taxon>Cytheroidea</taxon>
        <taxon>Cytherideidae</taxon>
        <taxon>Cyprideis</taxon>
    </lineage>
</organism>
<dbReference type="Pfam" id="PF18552">
    <property type="entry name" value="PheRS_DBD1"/>
    <property type="match status" value="1"/>
</dbReference>
<evidence type="ECO:0000256" key="6">
    <source>
        <dbReference type="ARBA" id="ARBA00022598"/>
    </source>
</evidence>
<dbReference type="InterPro" id="IPR045864">
    <property type="entry name" value="aa-tRNA-synth_II/BPL/LPL"/>
</dbReference>
<evidence type="ECO:0000256" key="5">
    <source>
        <dbReference type="ARBA" id="ARBA00022490"/>
    </source>
</evidence>
<dbReference type="EC" id="6.1.1.20" evidence="4"/>
<dbReference type="Gene3D" id="3.30.930.10">
    <property type="entry name" value="Bira Bifunctional Protein, Domain 2"/>
    <property type="match status" value="1"/>
</dbReference>
<comment type="cofactor">
    <cofactor evidence="1">
        <name>Mg(2+)</name>
        <dbReference type="ChEBI" id="CHEBI:18420"/>
    </cofactor>
</comment>
<dbReference type="GO" id="GO:0005829">
    <property type="term" value="C:cytosol"/>
    <property type="evidence" value="ECO:0007669"/>
    <property type="project" value="TreeGrafter"/>
</dbReference>
<dbReference type="Gene3D" id="1.10.10.2320">
    <property type="match status" value="1"/>
</dbReference>
<evidence type="ECO:0000256" key="11">
    <source>
        <dbReference type="ARBA" id="ARBA00022917"/>
    </source>
</evidence>
<dbReference type="GO" id="GO:0009328">
    <property type="term" value="C:phenylalanine-tRNA ligase complex"/>
    <property type="evidence" value="ECO:0007669"/>
    <property type="project" value="TreeGrafter"/>
</dbReference>
<dbReference type="FunFam" id="3.30.930.10:FF:000178">
    <property type="entry name" value="Phenylalanyl-tRNA synthetase subunit alpha"/>
    <property type="match status" value="1"/>
</dbReference>
<keyword evidence="9" id="KW-0067">ATP-binding</keyword>
<evidence type="ECO:0000256" key="3">
    <source>
        <dbReference type="ARBA" id="ARBA00006703"/>
    </source>
</evidence>
<proteinExistence type="inferred from homology"/>
<dbReference type="GO" id="GO:0046872">
    <property type="term" value="F:metal ion binding"/>
    <property type="evidence" value="ECO:0007669"/>
    <property type="project" value="UniProtKB-KW"/>
</dbReference>